<evidence type="ECO:0000256" key="3">
    <source>
        <dbReference type="ARBA" id="ARBA00037678"/>
    </source>
</evidence>
<dbReference type="InterPro" id="IPR011032">
    <property type="entry name" value="GroES-like_sf"/>
</dbReference>
<feature type="domain" description="Alcohol dehydrogenase-like N-terminal" evidence="11">
    <location>
        <begin position="8"/>
        <end position="60"/>
    </location>
</feature>
<dbReference type="EC" id="1.1.1.329" evidence="6"/>
<dbReference type="RefSeq" id="WP_165265615.1">
    <property type="nucleotide sequence ID" value="NZ_JAAKZY010000156.1"/>
</dbReference>
<organism evidence="12 13">
    <name type="scientific">Streptomyces scabichelini</name>
    <dbReference type="NCBI Taxonomy" id="2711217"/>
    <lineage>
        <taxon>Bacteria</taxon>
        <taxon>Bacillati</taxon>
        <taxon>Actinomycetota</taxon>
        <taxon>Actinomycetes</taxon>
        <taxon>Kitasatosporales</taxon>
        <taxon>Streptomycetaceae</taxon>
        <taxon>Streptomyces</taxon>
    </lineage>
</organism>
<keyword evidence="13" id="KW-1185">Reference proteome</keyword>
<comment type="catalytic activity">
    <reaction evidence="8">
        <text>2-deoxy-scyllo-inosamine + NAD(+) = 3-amino-2,3-dideoxy-scyllo-inosose + NADH + H(+)</text>
        <dbReference type="Rhea" id="RHEA:33883"/>
        <dbReference type="ChEBI" id="CHEBI:15378"/>
        <dbReference type="ChEBI" id="CHEBI:57540"/>
        <dbReference type="ChEBI" id="CHEBI:57945"/>
        <dbReference type="ChEBI" id="CHEBI:65002"/>
        <dbReference type="ChEBI" id="CHEBI:65003"/>
        <dbReference type="EC" id="1.1.1.329"/>
    </reaction>
</comment>
<evidence type="ECO:0000256" key="1">
    <source>
        <dbReference type="ARBA" id="ARBA00001947"/>
    </source>
</evidence>
<evidence type="ECO:0000256" key="6">
    <source>
        <dbReference type="ARBA" id="ARBA00039102"/>
    </source>
</evidence>
<dbReference type="SUPFAM" id="SSF50129">
    <property type="entry name" value="GroES-like"/>
    <property type="match status" value="1"/>
</dbReference>
<dbReference type="PANTHER" id="PTHR43401:SF2">
    <property type="entry name" value="L-THREONINE 3-DEHYDROGENASE"/>
    <property type="match status" value="1"/>
</dbReference>
<comment type="cofactor">
    <cofactor evidence="1">
        <name>Zn(2+)</name>
        <dbReference type="ChEBI" id="CHEBI:29105"/>
    </cofactor>
</comment>
<protein>
    <recommendedName>
        <fullName evidence="7">2-deoxy-scyllo-inosamine dehydrogenase</fullName>
        <ecNumber evidence="6">1.1.1.329</ecNumber>
    </recommendedName>
</protein>
<dbReference type="EMBL" id="JAAKZY010000156">
    <property type="protein sequence ID" value="NGO12816.1"/>
    <property type="molecule type" value="Genomic_DNA"/>
</dbReference>
<dbReference type="InterPro" id="IPR013149">
    <property type="entry name" value="ADH-like_C"/>
</dbReference>
<evidence type="ECO:0000259" key="11">
    <source>
        <dbReference type="Pfam" id="PF08240"/>
    </source>
</evidence>
<evidence type="ECO:0000256" key="9">
    <source>
        <dbReference type="ARBA" id="ARBA00049085"/>
    </source>
</evidence>
<dbReference type="SUPFAM" id="SSF51735">
    <property type="entry name" value="NAD(P)-binding Rossmann-fold domains"/>
    <property type="match status" value="1"/>
</dbReference>
<evidence type="ECO:0000313" key="12">
    <source>
        <dbReference type="EMBL" id="NGO12816.1"/>
    </source>
</evidence>
<evidence type="ECO:0000259" key="10">
    <source>
        <dbReference type="Pfam" id="PF00107"/>
    </source>
</evidence>
<comment type="function">
    <text evidence="3">Catalyzes the oxidation of 2-deoxy-scyllo-inosamine (DOIA) with NAD(+) or NADP(+), forming 3-amino-2,3-dideoxy-scyllo-inosose (amino-DOI).</text>
</comment>
<feature type="non-terminal residue" evidence="12">
    <location>
        <position position="1"/>
    </location>
</feature>
<dbReference type="PANTHER" id="PTHR43401">
    <property type="entry name" value="L-THREONINE 3-DEHYDROGENASE"/>
    <property type="match status" value="1"/>
</dbReference>
<comment type="caution">
    <text evidence="12">The sequence shown here is derived from an EMBL/GenBank/DDBJ whole genome shotgun (WGS) entry which is preliminary data.</text>
</comment>
<dbReference type="Pfam" id="PF08240">
    <property type="entry name" value="ADH_N"/>
    <property type="match status" value="1"/>
</dbReference>
<dbReference type="Proteomes" id="UP000472335">
    <property type="component" value="Unassembled WGS sequence"/>
</dbReference>
<accession>A0A6G4VFF0</accession>
<dbReference type="Gene3D" id="3.40.50.720">
    <property type="entry name" value="NAD(P)-binding Rossmann-like Domain"/>
    <property type="match status" value="2"/>
</dbReference>
<dbReference type="InterPro" id="IPR050129">
    <property type="entry name" value="Zn_alcohol_dh"/>
</dbReference>
<feature type="domain" description="Alcohol dehydrogenase-like C-terminal" evidence="10">
    <location>
        <begin position="99"/>
        <end position="203"/>
    </location>
</feature>
<evidence type="ECO:0000256" key="4">
    <source>
        <dbReference type="ARBA" id="ARBA00037908"/>
    </source>
</evidence>
<dbReference type="Pfam" id="PF00107">
    <property type="entry name" value="ADH_zinc_N"/>
    <property type="match status" value="1"/>
</dbReference>
<sequence>FRPPVPPEPAGEIVDVGAEVTDLKVGDRVVVNPQGAPSGIIGCGGAQGGMREYLLIEDAVLGKSVAVIPDTIPFDIAALNEPMAVARHCVNRSEARPTDKVLVFGADAVIDSSKEDVTARLTELHGQGANSLGQPRPDTDIYIDAAGVAAVVNTALTSAKWGAKLVTVAVHKKPEPIDFGAILRSEMTIIGSQGYPTEIFEVTQELVEHQDRFARLISHRVPFSEVERAFDLTLTPGAAEKVVVTFDA</sequence>
<comment type="pathway">
    <text evidence="4">Metabolic intermediate biosynthesis; 2-deoxystreptamine biosynthesis; 2-deoxystreptamine from D-glucose 6-phosphate: step 3/4.</text>
</comment>
<evidence type="ECO:0000256" key="8">
    <source>
        <dbReference type="ARBA" id="ARBA00048685"/>
    </source>
</evidence>
<gene>
    <name evidence="12" type="ORF">G5C60_35725</name>
</gene>
<proteinExistence type="inferred from homology"/>
<keyword evidence="2" id="KW-0560">Oxidoreductase</keyword>
<dbReference type="InterPro" id="IPR036291">
    <property type="entry name" value="NAD(P)-bd_dom_sf"/>
</dbReference>
<evidence type="ECO:0000256" key="2">
    <source>
        <dbReference type="ARBA" id="ARBA00023002"/>
    </source>
</evidence>
<dbReference type="AlphaFoldDB" id="A0A6G4VFF0"/>
<evidence type="ECO:0000256" key="7">
    <source>
        <dbReference type="ARBA" id="ARBA00039387"/>
    </source>
</evidence>
<evidence type="ECO:0000256" key="5">
    <source>
        <dbReference type="ARBA" id="ARBA00038004"/>
    </source>
</evidence>
<dbReference type="GO" id="GO:0016491">
    <property type="term" value="F:oxidoreductase activity"/>
    <property type="evidence" value="ECO:0007669"/>
    <property type="project" value="UniProtKB-KW"/>
</dbReference>
<evidence type="ECO:0000313" key="13">
    <source>
        <dbReference type="Proteomes" id="UP000472335"/>
    </source>
</evidence>
<comment type="catalytic activity">
    <reaction evidence="9">
        <text>2-deoxy-scyllo-inosamine + NADP(+) = 3-amino-2,3-dideoxy-scyllo-inosose + NADPH + H(+)</text>
        <dbReference type="Rhea" id="RHEA:33879"/>
        <dbReference type="ChEBI" id="CHEBI:15378"/>
        <dbReference type="ChEBI" id="CHEBI:57783"/>
        <dbReference type="ChEBI" id="CHEBI:58349"/>
        <dbReference type="ChEBI" id="CHEBI:65002"/>
        <dbReference type="ChEBI" id="CHEBI:65003"/>
        <dbReference type="EC" id="1.1.1.329"/>
    </reaction>
</comment>
<reference evidence="12 13" key="1">
    <citation type="submission" date="2020-02" db="EMBL/GenBank/DDBJ databases">
        <title>Whole-genome analyses of novel actinobacteria.</title>
        <authorList>
            <person name="Sahin N."/>
            <person name="Gencbay T."/>
        </authorList>
    </citation>
    <scope>NUCLEOTIDE SEQUENCE [LARGE SCALE GENOMIC DNA]</scope>
    <source>
        <strain evidence="12 13">HC44</strain>
    </source>
</reference>
<name>A0A6G4VFF0_9ACTN</name>
<dbReference type="InterPro" id="IPR013154">
    <property type="entry name" value="ADH-like_N"/>
</dbReference>
<dbReference type="Gene3D" id="3.90.180.10">
    <property type="entry name" value="Medium-chain alcohol dehydrogenases, catalytic domain"/>
    <property type="match status" value="3"/>
</dbReference>
<comment type="similarity">
    <text evidence="5">Belongs to the zinc-containing alcohol dehydrogenase family. DOIA dehydrogenase subfamily.</text>
</comment>